<evidence type="ECO:0000256" key="5">
    <source>
        <dbReference type="ARBA" id="ARBA00022519"/>
    </source>
</evidence>
<dbReference type="AlphaFoldDB" id="A0A381NH96"/>
<evidence type="ECO:0000313" key="14">
    <source>
        <dbReference type="EMBL" id="SUZ53464.1"/>
    </source>
</evidence>
<feature type="domain" description="Ketosynthase family 3 (KS3)" evidence="13">
    <location>
        <begin position="2"/>
        <end position="411"/>
    </location>
</feature>
<dbReference type="GO" id="GO:0004315">
    <property type="term" value="F:3-oxoacyl-[acyl-carrier-protein] synthase activity"/>
    <property type="evidence" value="ECO:0007669"/>
    <property type="project" value="TreeGrafter"/>
</dbReference>
<organism evidence="14">
    <name type="scientific">marine metagenome</name>
    <dbReference type="NCBI Taxonomy" id="408172"/>
    <lineage>
        <taxon>unclassified sequences</taxon>
        <taxon>metagenomes</taxon>
        <taxon>ecological metagenomes</taxon>
    </lineage>
</organism>
<comment type="function">
    <text evidence="10">Proposed to synthesize NOD factor fatty acyl chain. Involved in the synthesis of a highly unsaturated fatty acid moiety, which forms part of a lipo-oligosaccharide that is responsible for host specificity.</text>
</comment>
<reference evidence="14" key="1">
    <citation type="submission" date="2018-05" db="EMBL/GenBank/DDBJ databases">
        <authorList>
            <person name="Lanie J.A."/>
            <person name="Ng W.-L."/>
            <person name="Kazmierczak K.M."/>
            <person name="Andrzejewski T.M."/>
            <person name="Davidsen T.M."/>
            <person name="Wayne K.J."/>
            <person name="Tettelin H."/>
            <person name="Glass J.I."/>
            <person name="Rusch D."/>
            <person name="Podicherti R."/>
            <person name="Tsui H.-C.T."/>
            <person name="Winkler M.E."/>
        </authorList>
    </citation>
    <scope>NUCLEOTIDE SEQUENCE</scope>
</reference>
<evidence type="ECO:0000256" key="1">
    <source>
        <dbReference type="ARBA" id="ARBA00004533"/>
    </source>
</evidence>
<feature type="non-terminal residue" evidence="14">
    <location>
        <position position="1"/>
    </location>
</feature>
<keyword evidence="5" id="KW-0997">Cell inner membrane</keyword>
<comment type="similarity">
    <text evidence="2">Belongs to the thiolase-like superfamily. Beta-ketoacyl-ACP synthases family.</text>
</comment>
<evidence type="ECO:0000256" key="10">
    <source>
        <dbReference type="ARBA" id="ARBA00037576"/>
    </source>
</evidence>
<dbReference type="Gene3D" id="3.40.47.10">
    <property type="match status" value="1"/>
</dbReference>
<dbReference type="Pfam" id="PF02801">
    <property type="entry name" value="Ketoacyl-synt_C"/>
    <property type="match status" value="1"/>
</dbReference>
<keyword evidence="3" id="KW-0536">Nodulation</keyword>
<dbReference type="GO" id="GO:0005886">
    <property type="term" value="C:plasma membrane"/>
    <property type="evidence" value="ECO:0007669"/>
    <property type="project" value="UniProtKB-SubCell"/>
</dbReference>
<dbReference type="PANTHER" id="PTHR11712:SF352">
    <property type="entry name" value="3-OXOACYL-[ACYL-CARRIER-PROTEIN] SYNTHASE"/>
    <property type="match status" value="1"/>
</dbReference>
<dbReference type="SUPFAM" id="SSF53901">
    <property type="entry name" value="Thiolase-like"/>
    <property type="match status" value="2"/>
</dbReference>
<dbReference type="Pfam" id="PF00109">
    <property type="entry name" value="ketoacyl-synt"/>
    <property type="match status" value="1"/>
</dbReference>
<dbReference type="EMBL" id="UINC01000333">
    <property type="protein sequence ID" value="SUZ53464.1"/>
    <property type="molecule type" value="Genomic_DNA"/>
</dbReference>
<dbReference type="PANTHER" id="PTHR11712">
    <property type="entry name" value="POLYKETIDE SYNTHASE-RELATED"/>
    <property type="match status" value="1"/>
</dbReference>
<evidence type="ECO:0000256" key="3">
    <source>
        <dbReference type="ARBA" id="ARBA00022458"/>
    </source>
</evidence>
<dbReference type="GO" id="GO:0009877">
    <property type="term" value="P:nodulation"/>
    <property type="evidence" value="ECO:0007669"/>
    <property type="project" value="UniProtKB-KW"/>
</dbReference>
<evidence type="ECO:0000256" key="9">
    <source>
        <dbReference type="ARBA" id="ARBA00023136"/>
    </source>
</evidence>
<dbReference type="PROSITE" id="PS52004">
    <property type="entry name" value="KS3_2"/>
    <property type="match status" value="1"/>
</dbReference>
<evidence type="ECO:0000256" key="2">
    <source>
        <dbReference type="ARBA" id="ARBA00008467"/>
    </source>
</evidence>
<comment type="subcellular location">
    <subcellularLocation>
        <location evidence="1">Cell inner membrane</location>
    </subcellularLocation>
</comment>
<evidence type="ECO:0000256" key="6">
    <source>
        <dbReference type="ARBA" id="ARBA00022679"/>
    </source>
</evidence>
<keyword evidence="8" id="KW-1133">Transmembrane helix</keyword>
<dbReference type="GO" id="GO:0006633">
    <property type="term" value="P:fatty acid biosynthetic process"/>
    <property type="evidence" value="ECO:0007669"/>
    <property type="project" value="TreeGrafter"/>
</dbReference>
<dbReference type="InterPro" id="IPR014031">
    <property type="entry name" value="Ketoacyl_synth_C"/>
</dbReference>
<dbReference type="InterPro" id="IPR020841">
    <property type="entry name" value="PKS_Beta-ketoAc_synthase_dom"/>
</dbReference>
<dbReference type="InterPro" id="IPR014030">
    <property type="entry name" value="Ketoacyl_synth_N"/>
</dbReference>
<keyword evidence="9" id="KW-0472">Membrane</keyword>
<protein>
    <recommendedName>
        <fullName evidence="11">Nodulation protein E</fullName>
    </recommendedName>
    <alternativeName>
        <fullName evidence="12">Host-specificity of nodulation protein B</fullName>
    </alternativeName>
</protein>
<keyword evidence="6" id="KW-0808">Transferase</keyword>
<evidence type="ECO:0000256" key="7">
    <source>
        <dbReference type="ARBA" id="ARBA00022692"/>
    </source>
</evidence>
<name>A0A381NH96_9ZZZZ</name>
<proteinExistence type="inferred from homology"/>
<dbReference type="InterPro" id="IPR000794">
    <property type="entry name" value="Beta-ketoacyl_synthase"/>
</dbReference>
<evidence type="ECO:0000259" key="13">
    <source>
        <dbReference type="PROSITE" id="PS52004"/>
    </source>
</evidence>
<evidence type="ECO:0000256" key="11">
    <source>
        <dbReference type="ARBA" id="ARBA00039445"/>
    </source>
</evidence>
<dbReference type="SMART" id="SM00825">
    <property type="entry name" value="PKS_KS"/>
    <property type="match status" value="1"/>
</dbReference>
<keyword evidence="7" id="KW-0812">Transmembrane</keyword>
<accession>A0A381NH96</accession>
<evidence type="ECO:0000256" key="12">
    <source>
        <dbReference type="ARBA" id="ARBA00041756"/>
    </source>
</evidence>
<evidence type="ECO:0000256" key="4">
    <source>
        <dbReference type="ARBA" id="ARBA00022475"/>
    </source>
</evidence>
<evidence type="ECO:0000256" key="8">
    <source>
        <dbReference type="ARBA" id="ARBA00022989"/>
    </source>
</evidence>
<keyword evidence="4" id="KW-1003">Cell membrane</keyword>
<dbReference type="InterPro" id="IPR016039">
    <property type="entry name" value="Thiolase-like"/>
</dbReference>
<sequence length="412" mass="43319">VARRVFITGLGLIAPHGEDPVSIFDRIYQGDSAVRLVRSGTADFGSDLPLATVDFTPKDRIPKTQQLFMARASQMAVVAAEGALQSSGLFREGQSVENGEMGVYMGCGLGGAEILQEGYRTYFVRQSRRGRPSTVPMIMASGPASHISMRFGLHGPTHTYSIACASSTVAIGEAFRAIRDGYLDTALSGGAEAMLNDGSIAAWERLGVLASSHMDGPEASSRPFDLERTGFVLGEGAVLLVLEAESALRERAVDPIAEIIGYGVSSDAFSLTEPHAAGQEAAMRSAITDADIEREEVQYVNAHATGTPSGDPIEIEAIKNVFEDHASNLAVSSTKSVHGHLVGASGALETAITAIALQKGRIPPTANLTHPDPCCDLDCVPGYGREAPELTVAVSNSFAFGGSNATLVLRKV</sequence>
<gene>
    <name evidence="14" type="ORF">METZ01_LOCUS6318</name>
</gene>
<dbReference type="CDD" id="cd00834">
    <property type="entry name" value="KAS_I_II"/>
    <property type="match status" value="1"/>
</dbReference>